<dbReference type="KEGG" id="mpt:Mpe_A2595"/>
<accession>A2SJ10</accession>
<sequence>MAYRITGAGKVDVAKRQSAAAGRLLQLKAAIKAEIEESIELPILDDEFHRIWLVLEDNLTQYFITRGEEIVAEIAALIDEGATAEVAAEPTRSSSLTFLDDLADAVAATVTTAERKIELSTAIRDIFSDRLGPAAEWLIRLATSFISAAAMGLEHQSAEAVANLLKKTNIVLDTDVLLSLVGLDEPEHEGVVSLVRRWKELTGKVLVAEPVLEEFARHAHIAQVEFDHVQHLLPGTPEDRLILFKNVFVRAFGRLLADGHAKRVQWKSFIDQFRGAKVYDWQPALTTLVYDHGLEKLAPRSSREANLEVQVRKYLISLADETRSQTPHAQDKARRDAQLYAAIAHHLRTIRSLDPAANCVLVSSAKRLASVEDKFKIAADYQIVSTVSAMLYLVSLMPGVSLGLSAMKSFLFEGYRPGLSSELERTLLRMVRASKERELAFAQRGVLMKTLRDRFVKDAHEKGLKAPEERLVAVAEAQALTPENQPRTLEILTEALDKIGASHRVERENADLRRKNAELERELAKRRPKQ</sequence>
<keyword evidence="3" id="KW-1185">Reference proteome</keyword>
<name>A2SJ10_METPP</name>
<organism evidence="2 3">
    <name type="scientific">Methylibium petroleiphilum (strain ATCC BAA-1232 / LMG 22953 / PM1)</name>
    <dbReference type="NCBI Taxonomy" id="420662"/>
    <lineage>
        <taxon>Bacteria</taxon>
        <taxon>Pseudomonadati</taxon>
        <taxon>Pseudomonadota</taxon>
        <taxon>Betaproteobacteria</taxon>
        <taxon>Burkholderiales</taxon>
        <taxon>Sphaerotilaceae</taxon>
        <taxon>Methylibium</taxon>
    </lineage>
</organism>
<evidence type="ECO:0000313" key="3">
    <source>
        <dbReference type="Proteomes" id="UP000000366"/>
    </source>
</evidence>
<proteinExistence type="predicted"/>
<feature type="region of interest" description="Disordered" evidence="1">
    <location>
        <begin position="504"/>
        <end position="530"/>
    </location>
</feature>
<dbReference type="HOGENOM" id="CLU_513694_0_0_4"/>
<protein>
    <submittedName>
        <fullName evidence="2">Uncharacterized protein</fullName>
    </submittedName>
</protein>
<dbReference type="Proteomes" id="UP000000366">
    <property type="component" value="Chromosome"/>
</dbReference>
<reference evidence="2 3" key="1">
    <citation type="journal article" date="2007" name="J. Bacteriol.">
        <title>Whole-genome analysis of the methyl tert-butyl ether-degrading beta-proteobacterium Methylibium petroleiphilum PM1.</title>
        <authorList>
            <person name="Kane S.R."/>
            <person name="Chakicherla A.Y."/>
            <person name="Chain P.S.G."/>
            <person name="Schmidt R."/>
            <person name="Shin M.W."/>
            <person name="Legler T.C."/>
            <person name="Scow K.M."/>
            <person name="Larimer F.W."/>
            <person name="Lucas S.M."/>
            <person name="Richardson P.M."/>
            <person name="Hristova K.R."/>
        </authorList>
    </citation>
    <scope>NUCLEOTIDE SEQUENCE [LARGE SCALE GENOMIC DNA]</scope>
    <source>
        <strain evidence="3">ATCC BAA-1232 / LMG 22953 / PM1</strain>
    </source>
</reference>
<evidence type="ECO:0000256" key="1">
    <source>
        <dbReference type="SAM" id="MobiDB-lite"/>
    </source>
</evidence>
<dbReference type="AlphaFoldDB" id="A2SJ10"/>
<dbReference type="EMBL" id="CP000555">
    <property type="protein sequence ID" value="ABM95549.1"/>
    <property type="molecule type" value="Genomic_DNA"/>
</dbReference>
<gene>
    <name evidence="2" type="ordered locus">Mpe_A2595</name>
</gene>
<evidence type="ECO:0000313" key="2">
    <source>
        <dbReference type="EMBL" id="ABM95549.1"/>
    </source>
</evidence>